<keyword evidence="3" id="KW-1185">Reference proteome</keyword>
<feature type="region of interest" description="Disordered" evidence="1">
    <location>
        <begin position="24"/>
        <end position="130"/>
    </location>
</feature>
<evidence type="ECO:0000313" key="3">
    <source>
        <dbReference type="Proteomes" id="UP001214576"/>
    </source>
</evidence>
<feature type="compositionally biased region" description="Basic and acidic residues" evidence="1">
    <location>
        <begin position="42"/>
        <end position="53"/>
    </location>
</feature>
<sequence>MCWSILDTDNPKVMECSVEFQACEGDHTNKGPRSYSFINSERSQDSREEKSEEAVSLSSYSAQPGNRTMTVLEGTAAPGKGNLNNSDGDSMDQQHQQGLGACEKRRSQASPRPPESGSSPGQNPTFSSEKHCLSSNSLMFCNLTAFI</sequence>
<organism evidence="2 3">
    <name type="scientific">Ovis ammon polii</name>
    <dbReference type="NCBI Taxonomy" id="230172"/>
    <lineage>
        <taxon>Eukaryota</taxon>
        <taxon>Metazoa</taxon>
        <taxon>Chordata</taxon>
        <taxon>Craniata</taxon>
        <taxon>Vertebrata</taxon>
        <taxon>Euteleostomi</taxon>
        <taxon>Mammalia</taxon>
        <taxon>Eutheria</taxon>
        <taxon>Laurasiatheria</taxon>
        <taxon>Artiodactyla</taxon>
        <taxon>Ruminantia</taxon>
        <taxon>Pecora</taxon>
        <taxon>Bovidae</taxon>
        <taxon>Caprinae</taxon>
        <taxon>Ovis</taxon>
    </lineage>
</organism>
<dbReference type="AlphaFoldDB" id="A0AAD4UNN6"/>
<comment type="caution">
    <text evidence="2">The sequence shown here is derived from an EMBL/GenBank/DDBJ whole genome shotgun (WGS) entry which is preliminary data.</text>
</comment>
<accession>A0AAD4UNN6</accession>
<dbReference type="Proteomes" id="UP001214576">
    <property type="component" value="Unassembled WGS sequence"/>
</dbReference>
<evidence type="ECO:0000256" key="1">
    <source>
        <dbReference type="SAM" id="MobiDB-lite"/>
    </source>
</evidence>
<feature type="compositionally biased region" description="Polar residues" evidence="1">
    <location>
        <begin position="82"/>
        <end position="97"/>
    </location>
</feature>
<name>A0AAD4UNN6_OVIAM</name>
<dbReference type="EMBL" id="JAKZEL010000001">
    <property type="protein sequence ID" value="KAI4549833.1"/>
    <property type="molecule type" value="Genomic_DNA"/>
</dbReference>
<evidence type="ECO:0000313" key="2">
    <source>
        <dbReference type="EMBL" id="KAI4549833.1"/>
    </source>
</evidence>
<gene>
    <name evidence="2" type="ORF">MG293_002163</name>
</gene>
<feature type="compositionally biased region" description="Polar residues" evidence="1">
    <location>
        <begin position="56"/>
        <end position="69"/>
    </location>
</feature>
<reference evidence="2" key="1">
    <citation type="submission" date="2022-03" db="EMBL/GenBank/DDBJ databases">
        <title>Genomic analyses of argali, domestic sheep and their hybrids provide insights into chromosomal evolution, heterosis and genetic basis of agronomic traits.</title>
        <authorList>
            <person name="Li M."/>
        </authorList>
    </citation>
    <scope>NUCLEOTIDE SEQUENCE</scope>
    <source>
        <strain evidence="2">CAU-MHL-2022a</strain>
        <tissue evidence="2">Skin</tissue>
    </source>
</reference>
<proteinExistence type="predicted"/>
<protein>
    <submittedName>
        <fullName evidence="2">Uncharacterized protein</fullName>
    </submittedName>
</protein>